<dbReference type="PANTHER" id="PTHR34219">
    <property type="entry name" value="IRON-REGULATED INNER MEMBRANE PROTEIN-RELATED"/>
    <property type="match status" value="1"/>
</dbReference>
<gene>
    <name evidence="2" type="ORF">CLV51_102628</name>
</gene>
<feature type="transmembrane region" description="Helical" evidence="1">
    <location>
        <begin position="44"/>
        <end position="68"/>
    </location>
</feature>
<keyword evidence="1" id="KW-0812">Transmembrane</keyword>
<dbReference type="EMBL" id="PYAW01000002">
    <property type="protein sequence ID" value="PSL47770.1"/>
    <property type="molecule type" value="Genomic_DNA"/>
</dbReference>
<feature type="transmembrane region" description="Helical" evidence="1">
    <location>
        <begin position="239"/>
        <end position="262"/>
    </location>
</feature>
<feature type="transmembrane region" description="Helical" evidence="1">
    <location>
        <begin position="385"/>
        <end position="406"/>
    </location>
</feature>
<dbReference type="AlphaFoldDB" id="A0A2P8HNG6"/>
<reference evidence="2 3" key="1">
    <citation type="submission" date="2018-03" db="EMBL/GenBank/DDBJ databases">
        <title>Genomic Encyclopedia of Archaeal and Bacterial Type Strains, Phase II (KMG-II): from individual species to whole genera.</title>
        <authorList>
            <person name="Goeker M."/>
        </authorList>
    </citation>
    <scope>NUCLEOTIDE SEQUENCE [LARGE SCALE GENOMIC DNA]</scope>
    <source>
        <strain evidence="2 3">DSM 24859</strain>
    </source>
</reference>
<dbReference type="InterPro" id="IPR005625">
    <property type="entry name" value="PepSY-ass_TM"/>
</dbReference>
<protein>
    <submittedName>
        <fullName evidence="2">Putative iron-regulated membrane protein</fullName>
    </submittedName>
</protein>
<dbReference type="PANTHER" id="PTHR34219:SF3">
    <property type="entry name" value="BLL7967 PROTEIN"/>
    <property type="match status" value="1"/>
</dbReference>
<accession>A0A2P8HNG6</accession>
<evidence type="ECO:0000256" key="1">
    <source>
        <dbReference type="SAM" id="Phobius"/>
    </source>
</evidence>
<evidence type="ECO:0000313" key="2">
    <source>
        <dbReference type="EMBL" id="PSL47770.1"/>
    </source>
</evidence>
<keyword evidence="1" id="KW-0472">Membrane</keyword>
<comment type="caution">
    <text evidence="2">The sequence shown here is derived from an EMBL/GenBank/DDBJ whole genome shotgun (WGS) entry which is preliminary data.</text>
</comment>
<name>A0A2P8HNG6_CHINA</name>
<keyword evidence="1" id="KW-1133">Transmembrane helix</keyword>
<dbReference type="Proteomes" id="UP000240971">
    <property type="component" value="Unassembled WGS sequence"/>
</dbReference>
<proteinExistence type="predicted"/>
<dbReference type="Pfam" id="PF03929">
    <property type="entry name" value="PepSY_TM"/>
    <property type="match status" value="1"/>
</dbReference>
<sequence length="428" mass="48390">MAFCIDFCRTQCFIIGTATYMIKRTDKINKKQRKSLARIVVDKLHLWLGLGSGLIVLIVSITGCLFVFQKEINNRIYRHALFITPQQQPVLPLSVLKQKAADALGQDKPVLNITTYKAADRAWEFMTYKANDTALTYFGGIEYYESVLVNPYTGAVTGRLDYKYNFFNIVKNLHWSLLLNTPYGQPIVGWSTFIFVILLITGLVLWWPKRWNKNTREQSFKVKWKASFKRVNYDLHNVLGFYSMLIALVIALTGMVWAFTWFQKTVYVVASVSITPPDVKRHASADTAVVVTGNPLDIAFSAALPILKDARRIFVYPATYPAGVHTIGGLNGEETYYGADELQFDQYSGKLLGRRNDRHKNRGERLIDMNYDIHVGAIGGLPGKVIAFIISLICASLPVTGFLVWWGKQRKSKKKPVQVCFSVTSGTL</sequence>
<evidence type="ECO:0000313" key="3">
    <source>
        <dbReference type="Proteomes" id="UP000240971"/>
    </source>
</evidence>
<feature type="transmembrane region" description="Helical" evidence="1">
    <location>
        <begin position="187"/>
        <end position="207"/>
    </location>
</feature>
<organism evidence="2 3">
    <name type="scientific">Chitinophaga niastensis</name>
    <dbReference type="NCBI Taxonomy" id="536980"/>
    <lineage>
        <taxon>Bacteria</taxon>
        <taxon>Pseudomonadati</taxon>
        <taxon>Bacteroidota</taxon>
        <taxon>Chitinophagia</taxon>
        <taxon>Chitinophagales</taxon>
        <taxon>Chitinophagaceae</taxon>
        <taxon>Chitinophaga</taxon>
    </lineage>
</organism>
<keyword evidence="3" id="KW-1185">Reference proteome</keyword>